<keyword evidence="3" id="KW-1003">Cell membrane</keyword>
<evidence type="ECO:0000256" key="3">
    <source>
        <dbReference type="ARBA" id="ARBA00022475"/>
    </source>
</evidence>
<dbReference type="PIRSF" id="PIRSF032178">
    <property type="entry name" value="UCP032178"/>
    <property type="match status" value="1"/>
</dbReference>
<proteinExistence type="inferred from homology"/>
<protein>
    <submittedName>
        <fullName evidence="9">DUF445 family protein</fullName>
    </submittedName>
</protein>
<feature type="transmembrane region" description="Helical" evidence="8">
    <location>
        <begin position="387"/>
        <end position="408"/>
    </location>
</feature>
<dbReference type="GO" id="GO:0005886">
    <property type="term" value="C:plasma membrane"/>
    <property type="evidence" value="ECO:0007669"/>
    <property type="project" value="UniProtKB-SubCell"/>
</dbReference>
<dbReference type="Pfam" id="PF04286">
    <property type="entry name" value="DUF445"/>
    <property type="match status" value="1"/>
</dbReference>
<evidence type="ECO:0000256" key="2">
    <source>
        <dbReference type="ARBA" id="ARBA00008053"/>
    </source>
</evidence>
<dbReference type="EMBL" id="SFBF01000059">
    <property type="protein sequence ID" value="TRU52615.1"/>
    <property type="molecule type" value="Genomic_DNA"/>
</dbReference>
<evidence type="ECO:0000256" key="7">
    <source>
        <dbReference type="ARBA" id="ARBA00023136"/>
    </source>
</evidence>
<keyword evidence="7 8" id="KW-0472">Membrane</keyword>
<dbReference type="AlphaFoldDB" id="A0A552G0W0"/>
<name>A0A552G0W0_MICAE</name>
<keyword evidence="5 8" id="KW-0812">Transmembrane</keyword>
<dbReference type="InterPro" id="IPR016991">
    <property type="entry name" value="UCP032178"/>
</dbReference>
<organism evidence="9 10">
    <name type="scientific">Microcystis aeruginosa Ma_QC_Ca_00000000_S207</name>
    <dbReference type="NCBI Taxonomy" id="2486251"/>
    <lineage>
        <taxon>Bacteria</taxon>
        <taxon>Bacillati</taxon>
        <taxon>Cyanobacteriota</taxon>
        <taxon>Cyanophyceae</taxon>
        <taxon>Oscillatoriophycideae</taxon>
        <taxon>Chroococcales</taxon>
        <taxon>Microcystaceae</taxon>
        <taxon>Microcystis</taxon>
    </lineage>
</organism>
<sequence>MNLATLWTWILPPIAGAIIGYFTNDIAIKMLFRPYKAIYIGKRPLPFTPGLIPRNQDRLALRVSDTIMGSLLTPEELQKLAKRLLDTERVQGAILWLLQLALKQIKGDRQAKTAEILAAILHDLFGESLARLLKVLARRQDFLEKQINQIFDRLVLEFSLSEQQARQFSDWLLETVLPADVIRLALIDFLTDRNIQVIDEGFREKTSGTYWVVANLFGLRNALARLRTFCLDEKDLANTRIKELLLSLEMRNRLKNWLQSISLQNLPISTVRQLRKTTRDTVRIYIQESGEQFLQDFGQTIDWDQIANLIINRLQSSVSMTTSLGVISQELALILERYLEEDLEKLVAQIIPILNIDQVIRDRVNATSPADLENAIQGIVKQELQGIVNLGGILGLLVGLMQTIILIAQNPGQ</sequence>
<comment type="caution">
    <text evidence="9">The sequence shown here is derived from an EMBL/GenBank/DDBJ whole genome shotgun (WGS) entry which is preliminary data.</text>
</comment>
<keyword evidence="4" id="KW-0997">Cell inner membrane</keyword>
<evidence type="ECO:0000256" key="1">
    <source>
        <dbReference type="ARBA" id="ARBA00004533"/>
    </source>
</evidence>
<evidence type="ECO:0000256" key="4">
    <source>
        <dbReference type="ARBA" id="ARBA00022519"/>
    </source>
</evidence>
<evidence type="ECO:0000256" key="6">
    <source>
        <dbReference type="ARBA" id="ARBA00022989"/>
    </source>
</evidence>
<dbReference type="PANTHER" id="PTHR35791">
    <property type="entry name" value="UPF0754 MEMBRANE PROTEIN YHEB"/>
    <property type="match status" value="1"/>
</dbReference>
<dbReference type="PANTHER" id="PTHR35791:SF1">
    <property type="entry name" value="UPF0754 MEMBRANE PROTEIN YHEB"/>
    <property type="match status" value="1"/>
</dbReference>
<comment type="similarity">
    <text evidence="2">Belongs to the UPF0754 family.</text>
</comment>
<evidence type="ECO:0000256" key="8">
    <source>
        <dbReference type="SAM" id="Phobius"/>
    </source>
</evidence>
<evidence type="ECO:0000256" key="5">
    <source>
        <dbReference type="ARBA" id="ARBA00022692"/>
    </source>
</evidence>
<reference evidence="9 10" key="1">
    <citation type="submission" date="2019-01" db="EMBL/GenBank/DDBJ databases">
        <title>Coherence of Microcystis species and biogeography revealed through population genomics.</title>
        <authorList>
            <person name="Perez-Carrascal O.M."/>
            <person name="Terrat Y."/>
            <person name="Giani A."/>
            <person name="Fortin N."/>
            <person name="Tromas N."/>
            <person name="Shapiro B.J."/>
        </authorList>
    </citation>
    <scope>NUCLEOTIDE SEQUENCE [LARGE SCALE GENOMIC DNA]</scope>
    <source>
        <strain evidence="9">Ma_QC_Ca_00000000_S207</strain>
    </source>
</reference>
<keyword evidence="6 8" id="KW-1133">Transmembrane helix</keyword>
<accession>A0A552G0W0</accession>
<comment type="subcellular location">
    <subcellularLocation>
        <location evidence="1">Cell inner membrane</location>
    </subcellularLocation>
</comment>
<evidence type="ECO:0000313" key="10">
    <source>
        <dbReference type="Proteomes" id="UP000320293"/>
    </source>
</evidence>
<dbReference type="Proteomes" id="UP000320293">
    <property type="component" value="Unassembled WGS sequence"/>
</dbReference>
<dbReference type="InterPro" id="IPR007383">
    <property type="entry name" value="DUF445"/>
</dbReference>
<evidence type="ECO:0000313" key="9">
    <source>
        <dbReference type="EMBL" id="TRU52615.1"/>
    </source>
</evidence>
<gene>
    <name evidence="9" type="ORF">EWV91_03365</name>
</gene>